<protein>
    <recommendedName>
        <fullName evidence="5 19">Ubiquinol-cytochrome c reductase iron-sulfur subunit</fullName>
        <ecNumber evidence="4 19">7.1.1.8</ecNumber>
    </recommendedName>
</protein>
<comment type="function">
    <text evidence="1">Component of the ubiquinol-cytochrome c reductase complex (complex III or cytochrome b-c1 complex), which is a respiratory chain that generates an electrochemical potential coupled to ATP synthesis.</text>
</comment>
<dbReference type="PATRIC" id="fig|1088869.3.peg.171"/>
<keyword evidence="6 19" id="KW-0813">Transport</keyword>
<evidence type="ECO:0000256" key="8">
    <source>
        <dbReference type="ARBA" id="ARBA00022692"/>
    </source>
</evidence>
<dbReference type="GO" id="GO:0051537">
    <property type="term" value="F:2 iron, 2 sulfur cluster binding"/>
    <property type="evidence" value="ECO:0007669"/>
    <property type="project" value="UniProtKB-KW"/>
</dbReference>
<dbReference type="InterPro" id="IPR017941">
    <property type="entry name" value="Rieske_2Fe-2S"/>
</dbReference>
<dbReference type="PROSITE" id="PS51296">
    <property type="entry name" value="RIESKE"/>
    <property type="match status" value="1"/>
</dbReference>
<keyword evidence="14" id="KW-0408">Iron</keyword>
<dbReference type="EMBL" id="AGQV01000001">
    <property type="protein sequence ID" value="EHH68864.1"/>
    <property type="molecule type" value="Genomic_DNA"/>
</dbReference>
<dbReference type="InterPro" id="IPR014349">
    <property type="entry name" value="Rieske_Fe-S_prot"/>
</dbReference>
<comment type="subunit">
    <text evidence="3 20">The main subunits of complex b-c1 are: cytochrome b, cytochrome c1 and the Rieske protein.</text>
</comment>
<keyword evidence="11" id="KW-1278">Translocase</keyword>
<dbReference type="SUPFAM" id="SSF50022">
    <property type="entry name" value="ISP domain"/>
    <property type="match status" value="1"/>
</dbReference>
<keyword evidence="17" id="KW-1015">Disulfide bond</keyword>
<dbReference type="STRING" id="1088869.GMO_01710"/>
<evidence type="ECO:0000313" key="23">
    <source>
        <dbReference type="EMBL" id="EHH68864.1"/>
    </source>
</evidence>
<evidence type="ECO:0000256" key="9">
    <source>
        <dbReference type="ARBA" id="ARBA00022714"/>
    </source>
</evidence>
<keyword evidence="15" id="KW-0411">Iron-sulfur</keyword>
<feature type="region of interest" description="Disordered" evidence="21">
    <location>
        <begin position="1"/>
        <end position="21"/>
    </location>
</feature>
<feature type="transmembrane region" description="Helical" evidence="19">
    <location>
        <begin position="27"/>
        <end position="48"/>
    </location>
</feature>
<reference evidence="23 24" key="1">
    <citation type="submission" date="2011-10" db="EMBL/GenBank/DDBJ databases">
        <title>Genome sequence of Gluconobacter morbifer G707, isolated from Drosophila gut.</title>
        <authorList>
            <person name="Lee W.-J."/>
            <person name="Kim E.-K."/>
        </authorList>
    </citation>
    <scope>NUCLEOTIDE SEQUENCE [LARGE SCALE GENOMIC DNA]</scope>
    <source>
        <strain evidence="23 24">G707</strain>
    </source>
</reference>
<evidence type="ECO:0000259" key="22">
    <source>
        <dbReference type="PROSITE" id="PS51296"/>
    </source>
</evidence>
<evidence type="ECO:0000256" key="3">
    <source>
        <dbReference type="ARBA" id="ARBA00011649"/>
    </source>
</evidence>
<evidence type="ECO:0000256" key="5">
    <source>
        <dbReference type="ARBA" id="ARBA00019816"/>
    </source>
</evidence>
<dbReference type="GO" id="GO:0005886">
    <property type="term" value="C:plasma membrane"/>
    <property type="evidence" value="ECO:0007669"/>
    <property type="project" value="UniProtKB-SubCell"/>
</dbReference>
<evidence type="ECO:0000256" key="16">
    <source>
        <dbReference type="ARBA" id="ARBA00023136"/>
    </source>
</evidence>
<evidence type="ECO:0000256" key="18">
    <source>
        <dbReference type="ARBA" id="ARBA00029351"/>
    </source>
</evidence>
<dbReference type="eggNOG" id="COG0723">
    <property type="taxonomic scope" value="Bacteria"/>
</dbReference>
<comment type="catalytic activity">
    <reaction evidence="18 19">
        <text>a quinol + 2 Fe(III)-[cytochrome c](out) = a quinone + 2 Fe(II)-[cytochrome c](out) + 2 H(+)(out)</text>
        <dbReference type="Rhea" id="RHEA:11484"/>
        <dbReference type="Rhea" id="RHEA-COMP:10350"/>
        <dbReference type="Rhea" id="RHEA-COMP:14399"/>
        <dbReference type="ChEBI" id="CHEBI:15378"/>
        <dbReference type="ChEBI" id="CHEBI:24646"/>
        <dbReference type="ChEBI" id="CHEBI:29033"/>
        <dbReference type="ChEBI" id="CHEBI:29034"/>
        <dbReference type="ChEBI" id="CHEBI:132124"/>
        <dbReference type="EC" id="7.1.1.8"/>
    </reaction>
</comment>
<name>G6XFA6_9PROT</name>
<keyword evidence="13 19" id="KW-1133">Transmembrane helix</keyword>
<feature type="domain" description="Rieske" evidence="22">
    <location>
        <begin position="100"/>
        <end position="201"/>
    </location>
</feature>
<evidence type="ECO:0000256" key="21">
    <source>
        <dbReference type="SAM" id="MobiDB-lite"/>
    </source>
</evidence>
<evidence type="ECO:0000313" key="24">
    <source>
        <dbReference type="Proteomes" id="UP000004949"/>
    </source>
</evidence>
<organism evidence="23 24">
    <name type="scientific">Gluconobacter morbifer G707</name>
    <dbReference type="NCBI Taxonomy" id="1088869"/>
    <lineage>
        <taxon>Bacteria</taxon>
        <taxon>Pseudomonadati</taxon>
        <taxon>Pseudomonadota</taxon>
        <taxon>Alphaproteobacteria</taxon>
        <taxon>Acetobacterales</taxon>
        <taxon>Acetobacteraceae</taxon>
        <taxon>Gluconobacter</taxon>
    </lineage>
</organism>
<dbReference type="InterPro" id="IPR006317">
    <property type="entry name" value="Ubiquinol_cyt_c_Rdtase_Fe-S-su"/>
</dbReference>
<dbReference type="PANTHER" id="PTHR10134">
    <property type="entry name" value="CYTOCHROME B-C1 COMPLEX SUBUNIT RIESKE, MITOCHONDRIAL"/>
    <property type="match status" value="1"/>
</dbReference>
<evidence type="ECO:0000256" key="7">
    <source>
        <dbReference type="ARBA" id="ARBA00022475"/>
    </source>
</evidence>
<comment type="cofactor">
    <cofactor evidence="19">
        <name>[2Fe-2S] cluster</name>
        <dbReference type="ChEBI" id="CHEBI:190135"/>
    </cofactor>
    <text evidence="19">Binds 1 [2Fe-2S] cluster per subunit.</text>
</comment>
<dbReference type="PRINTS" id="PR00162">
    <property type="entry name" value="RIESKE"/>
</dbReference>
<dbReference type="EC" id="7.1.1.8" evidence="4 19"/>
<keyword evidence="8 19" id="KW-0812">Transmembrane</keyword>
<evidence type="ECO:0000256" key="6">
    <source>
        <dbReference type="ARBA" id="ARBA00022448"/>
    </source>
</evidence>
<dbReference type="Gene3D" id="2.102.10.10">
    <property type="entry name" value="Rieske [2Fe-2S] iron-sulphur domain"/>
    <property type="match status" value="1"/>
</dbReference>
<dbReference type="InterPro" id="IPR036922">
    <property type="entry name" value="Rieske_2Fe-2S_sf"/>
</dbReference>
<evidence type="ECO:0000256" key="1">
    <source>
        <dbReference type="ARBA" id="ARBA00002444"/>
    </source>
</evidence>
<comment type="caution">
    <text evidence="23">The sequence shown here is derived from an EMBL/GenBank/DDBJ whole genome shotgun (WGS) entry which is preliminary data.</text>
</comment>
<keyword evidence="7" id="KW-1003">Cell membrane</keyword>
<dbReference type="InterPro" id="IPR019470">
    <property type="entry name" value="Ubiq_cytC_Rdtase_Fe-S_su_TAT"/>
</dbReference>
<evidence type="ECO:0000256" key="2">
    <source>
        <dbReference type="ARBA" id="ARBA00004162"/>
    </source>
</evidence>
<dbReference type="GO" id="GO:0008121">
    <property type="term" value="F:quinol-cytochrome-c reductase activity"/>
    <property type="evidence" value="ECO:0007669"/>
    <property type="project" value="UniProtKB-EC"/>
</dbReference>
<evidence type="ECO:0000256" key="4">
    <source>
        <dbReference type="ARBA" id="ARBA00012951"/>
    </source>
</evidence>
<dbReference type="Gene3D" id="1.20.5.510">
    <property type="entry name" value="Single helix bin"/>
    <property type="match status" value="1"/>
</dbReference>
<evidence type="ECO:0000256" key="10">
    <source>
        <dbReference type="ARBA" id="ARBA00022723"/>
    </source>
</evidence>
<dbReference type="Pfam" id="PF10399">
    <property type="entry name" value="UCR_Fe-S_N"/>
    <property type="match status" value="1"/>
</dbReference>
<gene>
    <name evidence="23" type="ORF">GMO_01710</name>
</gene>
<evidence type="ECO:0000256" key="17">
    <source>
        <dbReference type="ARBA" id="ARBA00023157"/>
    </source>
</evidence>
<evidence type="ECO:0000256" key="11">
    <source>
        <dbReference type="ARBA" id="ARBA00022967"/>
    </source>
</evidence>
<dbReference type="Pfam" id="PF00355">
    <property type="entry name" value="Rieske"/>
    <property type="match status" value="1"/>
</dbReference>
<dbReference type="InterPro" id="IPR005805">
    <property type="entry name" value="Rieske_Fe-S_prot_C"/>
</dbReference>
<evidence type="ECO:0000256" key="15">
    <source>
        <dbReference type="ARBA" id="ARBA00023014"/>
    </source>
</evidence>
<evidence type="ECO:0000256" key="13">
    <source>
        <dbReference type="ARBA" id="ARBA00022989"/>
    </source>
</evidence>
<feature type="compositionally biased region" description="Low complexity" evidence="21">
    <location>
        <begin position="10"/>
        <end position="19"/>
    </location>
</feature>
<comment type="subcellular location">
    <subcellularLocation>
        <location evidence="2">Cell membrane</location>
        <topology evidence="2">Single-pass membrane protein</topology>
    </subcellularLocation>
</comment>
<keyword evidence="16 19" id="KW-0472">Membrane</keyword>
<evidence type="ECO:0000256" key="20">
    <source>
        <dbReference type="RuleBase" id="RU004497"/>
    </source>
</evidence>
<keyword evidence="12 19" id="KW-0249">Electron transport</keyword>
<dbReference type="CDD" id="cd03470">
    <property type="entry name" value="Rieske_cytochrome_bc1"/>
    <property type="match status" value="1"/>
</dbReference>
<keyword evidence="9" id="KW-0001">2Fe-2S</keyword>
<dbReference type="NCBIfam" id="TIGR01416">
    <property type="entry name" value="Rieske_proteo"/>
    <property type="match status" value="1"/>
</dbReference>
<dbReference type="AlphaFoldDB" id="G6XFA6"/>
<keyword evidence="24" id="KW-1185">Reference proteome</keyword>
<keyword evidence="10" id="KW-0479">Metal-binding</keyword>
<accession>G6XFA6</accession>
<evidence type="ECO:0000256" key="14">
    <source>
        <dbReference type="ARBA" id="ARBA00023004"/>
    </source>
</evidence>
<comment type="miscellaneous">
    <text evidence="19">The Rieske protein is a high potential 2Fe-2S protein.</text>
</comment>
<dbReference type="Proteomes" id="UP000004949">
    <property type="component" value="Unassembled WGS sequence"/>
</dbReference>
<evidence type="ECO:0000256" key="19">
    <source>
        <dbReference type="RuleBase" id="RU004494"/>
    </source>
</evidence>
<evidence type="ECO:0000256" key="12">
    <source>
        <dbReference type="ARBA" id="ARBA00022982"/>
    </source>
</evidence>
<dbReference type="GO" id="GO:0046872">
    <property type="term" value="F:metal ion binding"/>
    <property type="evidence" value="ECO:0007669"/>
    <property type="project" value="UniProtKB-KW"/>
</dbReference>
<proteinExistence type="predicted"/>
<sequence>MSDMTDREPASSTTSSPSACPARRRDLLAAGTVALGCAGACALAVPFLNSLNGTENAAFSDDTIEVDLTPLAPGQGMMVQWRNWPVLIQHRTPDMLNALRRPEHLAALRDADSKILQQPRDATNWHRSVRPEYGVLIGICTHLGCVPSFEKPGATPQAEGGYFCPCHGSHFDAAGRVLRHAPAPYNLPVPPVTVLTPTKLGIGHSAGDPRFSMSDIQQI</sequence>